<comment type="caution">
    <text evidence="3">The sequence shown here is derived from an EMBL/GenBank/DDBJ whole genome shotgun (WGS) entry which is preliminary data.</text>
</comment>
<keyword evidence="1" id="KW-0472">Membrane</keyword>
<gene>
    <name evidence="3" type="ORF">MYCIT1_LOCUS17764</name>
    <name evidence="4" type="ORF">MYCIT1_LOCUS18840</name>
</gene>
<feature type="transmembrane region" description="Helical" evidence="1">
    <location>
        <begin position="208"/>
        <end position="228"/>
    </location>
</feature>
<evidence type="ECO:0000313" key="5">
    <source>
        <dbReference type="Proteomes" id="UP001295794"/>
    </source>
</evidence>
<name>A0AAD2HA67_9AGAR</name>
<feature type="transmembrane region" description="Helical" evidence="1">
    <location>
        <begin position="53"/>
        <end position="74"/>
    </location>
</feature>
<evidence type="ECO:0000313" key="3">
    <source>
        <dbReference type="EMBL" id="CAK5272196.1"/>
    </source>
</evidence>
<keyword evidence="1" id="KW-1133">Transmembrane helix</keyword>
<feature type="transmembrane region" description="Helical" evidence="1">
    <location>
        <begin position="125"/>
        <end position="148"/>
    </location>
</feature>
<dbReference type="InterPro" id="IPR045339">
    <property type="entry name" value="DUF6534"/>
</dbReference>
<feature type="transmembrane region" description="Helical" evidence="1">
    <location>
        <begin position="163"/>
        <end position="188"/>
    </location>
</feature>
<reference evidence="3" key="1">
    <citation type="submission" date="2023-11" db="EMBL/GenBank/DDBJ databases">
        <authorList>
            <person name="De Vega J J."/>
            <person name="De Vega J J."/>
        </authorList>
    </citation>
    <scope>NUCLEOTIDE SEQUENCE</scope>
</reference>
<keyword evidence="1" id="KW-0812">Transmembrane</keyword>
<feature type="transmembrane region" description="Helical" evidence="1">
    <location>
        <begin position="94"/>
        <end position="113"/>
    </location>
</feature>
<sequence>MASAEQEIQFNTGNTLGALQIGTLISFTLFGVTTSQVYTYYSRFPEDAWHLKALVAFTWMCDLAHAICVATLLYTDDILDYRHPERFLLAPSKLFGVIILFSALITAAVQSFFSFRIYRISKRSAFPLFTASLTFLRTLAAIGLLYAINHVDSWAQFLARWDWLGTSLFCISAANDVIITMGMVFLLFRRRRKALNRTMAHLDRIITWTIETGLMTSVFTLLELAFFLTMQSNCGVHPHTLRLSSLTSPSIRHLDRSVSYRSALILYLSARKSELALDPTKDE</sequence>
<dbReference type="PANTHER" id="PTHR40465">
    <property type="entry name" value="CHROMOSOME 1, WHOLE GENOME SHOTGUN SEQUENCE"/>
    <property type="match status" value="1"/>
</dbReference>
<dbReference type="Proteomes" id="UP001295794">
    <property type="component" value="Unassembled WGS sequence"/>
</dbReference>
<evidence type="ECO:0000313" key="4">
    <source>
        <dbReference type="EMBL" id="CAK5272880.1"/>
    </source>
</evidence>
<evidence type="ECO:0000259" key="2">
    <source>
        <dbReference type="Pfam" id="PF20152"/>
    </source>
</evidence>
<feature type="transmembrane region" description="Helical" evidence="1">
    <location>
        <begin position="20"/>
        <end position="41"/>
    </location>
</feature>
<dbReference type="EMBL" id="CAVNYO010000187">
    <property type="protein sequence ID" value="CAK5272880.1"/>
    <property type="molecule type" value="Genomic_DNA"/>
</dbReference>
<keyword evidence="5" id="KW-1185">Reference proteome</keyword>
<organism evidence="3 5">
    <name type="scientific">Mycena citricolor</name>
    <dbReference type="NCBI Taxonomy" id="2018698"/>
    <lineage>
        <taxon>Eukaryota</taxon>
        <taxon>Fungi</taxon>
        <taxon>Dikarya</taxon>
        <taxon>Basidiomycota</taxon>
        <taxon>Agaricomycotina</taxon>
        <taxon>Agaricomycetes</taxon>
        <taxon>Agaricomycetidae</taxon>
        <taxon>Agaricales</taxon>
        <taxon>Marasmiineae</taxon>
        <taxon>Mycenaceae</taxon>
        <taxon>Mycena</taxon>
    </lineage>
</organism>
<feature type="domain" description="DUF6534" evidence="2">
    <location>
        <begin position="172"/>
        <end position="234"/>
    </location>
</feature>
<accession>A0AAD2HA67</accession>
<protein>
    <recommendedName>
        <fullName evidence="2">DUF6534 domain-containing protein</fullName>
    </recommendedName>
</protein>
<dbReference type="PANTHER" id="PTHR40465:SF1">
    <property type="entry name" value="DUF6534 DOMAIN-CONTAINING PROTEIN"/>
    <property type="match status" value="1"/>
</dbReference>
<dbReference type="AlphaFoldDB" id="A0AAD2HA67"/>
<dbReference type="EMBL" id="CAVNYO010000181">
    <property type="protein sequence ID" value="CAK5272196.1"/>
    <property type="molecule type" value="Genomic_DNA"/>
</dbReference>
<dbReference type="Pfam" id="PF20152">
    <property type="entry name" value="DUF6534"/>
    <property type="match status" value="1"/>
</dbReference>
<evidence type="ECO:0000256" key="1">
    <source>
        <dbReference type="SAM" id="Phobius"/>
    </source>
</evidence>
<proteinExistence type="predicted"/>